<dbReference type="SUPFAM" id="SSF48452">
    <property type="entry name" value="TPR-like"/>
    <property type="match status" value="3"/>
</dbReference>
<dbReference type="SUPFAM" id="SSF81901">
    <property type="entry name" value="HCP-like"/>
    <property type="match status" value="1"/>
</dbReference>
<dbReference type="InterPro" id="IPR019734">
    <property type="entry name" value="TPR_rpt"/>
</dbReference>
<keyword evidence="5" id="KW-1185">Reference proteome</keyword>
<dbReference type="PANTHER" id="PTHR45586">
    <property type="entry name" value="TPR REPEAT-CONTAINING PROTEIN PA4667"/>
    <property type="match status" value="1"/>
</dbReference>
<keyword evidence="4" id="KW-0378">Hydrolase</keyword>
<reference evidence="5" key="1">
    <citation type="submission" date="2016-12" db="EMBL/GenBank/DDBJ databases">
        <title>Comparative genomics of four Isosphaeraceae planctomycetes: a common pool of plasmids and glycoside hydrolase genes.</title>
        <authorList>
            <person name="Ivanova A."/>
        </authorList>
    </citation>
    <scope>NUCLEOTIDE SEQUENCE [LARGE SCALE GENOMIC DNA]</scope>
    <source>
        <strain evidence="5">PX4</strain>
    </source>
</reference>
<gene>
    <name evidence="4" type="primary">bepA_8</name>
    <name evidence="4" type="ORF">BSF38_01821</name>
</gene>
<dbReference type="PROSITE" id="PS50005">
    <property type="entry name" value="TPR"/>
    <property type="match status" value="2"/>
</dbReference>
<dbReference type="OrthoDB" id="220004at2"/>
<proteinExistence type="predicted"/>
<evidence type="ECO:0000256" key="1">
    <source>
        <dbReference type="ARBA" id="ARBA00022737"/>
    </source>
</evidence>
<dbReference type="Pfam" id="PF14559">
    <property type="entry name" value="TPR_19"/>
    <property type="match status" value="1"/>
</dbReference>
<dbReference type="PANTHER" id="PTHR45586:SF1">
    <property type="entry name" value="LIPOPOLYSACCHARIDE ASSEMBLY PROTEIN B"/>
    <property type="match status" value="1"/>
</dbReference>
<name>A0A1U7CN92_9BACT</name>
<dbReference type="InterPro" id="IPR011990">
    <property type="entry name" value="TPR-like_helical_dom_sf"/>
</dbReference>
<dbReference type="Gene3D" id="1.25.40.10">
    <property type="entry name" value="Tetratricopeptide repeat domain"/>
    <property type="match status" value="7"/>
</dbReference>
<organism evidence="4 5">
    <name type="scientific">Paludisphaera borealis</name>
    <dbReference type="NCBI Taxonomy" id="1387353"/>
    <lineage>
        <taxon>Bacteria</taxon>
        <taxon>Pseudomonadati</taxon>
        <taxon>Planctomycetota</taxon>
        <taxon>Planctomycetia</taxon>
        <taxon>Isosphaerales</taxon>
        <taxon>Isosphaeraceae</taxon>
        <taxon>Paludisphaera</taxon>
    </lineage>
</organism>
<evidence type="ECO:0000313" key="4">
    <source>
        <dbReference type="EMBL" id="APW60353.1"/>
    </source>
</evidence>
<dbReference type="RefSeq" id="WP_076344938.1">
    <property type="nucleotide sequence ID" value="NZ_CP019082.1"/>
</dbReference>
<evidence type="ECO:0000313" key="5">
    <source>
        <dbReference type="Proteomes" id="UP000186309"/>
    </source>
</evidence>
<sequence length="1549" mass="169490">MTVRWKPLLILSGLFLVVALVGVVAITFTLSPRSSQSVLKQARTARDAGRLADAEIYFQQALQLEPKSAPIHEEFAELYEAMAETATADRRDFCRTQRLDHLVKAVNHDKTAKSPRMRLLGLAMAEDGSQDAVYWAREVVKLDPTNLDSNFVLAFEALESRSPNIPEVKRQLKTLEEGKAPEVRRLLVQARLAEATGDEAGRNAALAAGRKLELPADAEPTDLMAKLRLTALDVQTRTVPAERAEQVKSMLAISDRILAAAEVGSQRVTRLSFLLEQAQRDLIRQARAAGKGEAVDPLVETIETQLASIFQKSRQAGDHVDFQMFLTYADHLRFRQQRDRCLQVVDEALALPMASRPSSTQIAMGLHVVASEMALVKADDPSRFDKAAPHLQALIASTEPRYQGLGHLFQGAVDLDRSGLVRTITKTGEKNEAEATVQHKLRASALGHLKAAASQLPDLAEAQARYGVALVLNQEQALGRQYLQSALRMANLDPQYQFWAAWTILQAGYPEEAAPIIESLFSQLAQGTIPADMKVVLHQLSGELYQARRGPGDLERAAKEFEKVTAMGKNADSGAALRLAQIDVQLGKFDDAMAKIEQVRKQGKGDPAAENLAVLVLEQQGKKDEARKLVVDARAKFPESAELVGLDAALKAKDGKADDAEKTLADYLTKHPDNINLGMMRAQLLAAEPLKRPEDARKLLTELAERTDSSSPMVQLALLEMDRDLDAAAAVVAKVKARWKEGATGDVLEGQLSLKRGDVTGAIGHFNEALKKDPENKIVQFWKAQLDGSTGSVAEASKALENIVRDRPSKEVDSGVTLLTAAQSALASLSLKNGNVDDAIRRYEELKKSSETGTLTRGDRWQLITAYVAKGQWPIAKRELALILNDTKQLASDEERVRGANLYRQHKEDEAALAQLDYVLKVNPAHPAAVVTRAFIHLKAKQYDLSSTVLRRAIDLSNTPEQKAPEVLYLMLSAVVNETPPEGTASERALKIIDEGLATQPNSLQLVQAKYLVLSKAGDSKQALAFVESKAKDEPKGPYRRMLIDVYRDQKNFEGAEKLLRELATEFPDDVNVSAALVEVASLSAAHAAASGDADRTRAAEEKSANLIREFRAKYPLNLTFLQAECDQAARGGDYTRALGVTEEIDKAAKNSSMGPLLRGRLFSMMNRPRDVAKAYAEAVEREPRRLDVRVWLGKTSLKLGDVDQALQQAEYVINAKKDQLDADALQARLLQARALDASGSSDAQREAARAKAVTQLEAVIAIEPRFLEAYQTIAEIEMKRNRRPAAIAILKRDLTANPNDGAALAQYVQLLSEPDPASPGARSVGLDEAKKLAAEIGERDKKGSLILAVGVGYHKARRLELALPWSEKAATMLDSPVAHLNLGDLLLSLAESQPEPAKARPYFERAVQQYDLVLKAQPNSIEAVNNKAWVMHSSLGQSQQALELAQALLKRVNPTALPGEFYDTMGAIQEAVGRTTDAEQSYQEGLKRSPDLAVLHYHYGKLIAADKTRTGRAKDHLAKAIAGREQLSPVMADDAVRLVQQISDAGSR</sequence>
<keyword evidence="2 3" id="KW-0802">TPR repeat</keyword>
<dbReference type="KEGG" id="pbor:BSF38_01821"/>
<dbReference type="EMBL" id="CP019082">
    <property type="protein sequence ID" value="APW60353.1"/>
    <property type="molecule type" value="Genomic_DNA"/>
</dbReference>
<dbReference type="Pfam" id="PF13432">
    <property type="entry name" value="TPR_16"/>
    <property type="match status" value="2"/>
</dbReference>
<dbReference type="GO" id="GO:0006508">
    <property type="term" value="P:proteolysis"/>
    <property type="evidence" value="ECO:0007669"/>
    <property type="project" value="UniProtKB-KW"/>
</dbReference>
<dbReference type="EC" id="3.4.-.-" evidence="4"/>
<dbReference type="Proteomes" id="UP000186309">
    <property type="component" value="Chromosome"/>
</dbReference>
<dbReference type="STRING" id="1387353.BSF38_01821"/>
<dbReference type="GO" id="GO:0008233">
    <property type="term" value="F:peptidase activity"/>
    <property type="evidence" value="ECO:0007669"/>
    <property type="project" value="UniProtKB-KW"/>
</dbReference>
<keyword evidence="4" id="KW-0645">Protease</keyword>
<feature type="repeat" description="TPR" evidence="3">
    <location>
        <begin position="35"/>
        <end position="68"/>
    </location>
</feature>
<keyword evidence="1" id="KW-0677">Repeat</keyword>
<dbReference type="SMART" id="SM00028">
    <property type="entry name" value="TPR"/>
    <property type="match status" value="8"/>
</dbReference>
<protein>
    <submittedName>
        <fullName evidence="4">Beta-barrel assembly-enhancing protease</fullName>
        <ecNumber evidence="4">3.4.-.-</ecNumber>
    </submittedName>
</protein>
<accession>A0A1U7CN92</accession>
<evidence type="ECO:0000256" key="3">
    <source>
        <dbReference type="PROSITE-ProRule" id="PRU00339"/>
    </source>
</evidence>
<dbReference type="InterPro" id="IPR051012">
    <property type="entry name" value="CellSynth/LPSAsmb/PSIAsmb"/>
</dbReference>
<evidence type="ECO:0000256" key="2">
    <source>
        <dbReference type="ARBA" id="ARBA00022803"/>
    </source>
</evidence>
<feature type="repeat" description="TPR" evidence="3">
    <location>
        <begin position="743"/>
        <end position="776"/>
    </location>
</feature>